<dbReference type="PANTHER" id="PTHR46922">
    <property type="entry name" value="DHHA1 DOMAIN PROTEIN"/>
    <property type="match status" value="1"/>
</dbReference>
<organism evidence="1 2">
    <name type="scientific">Quillaja saponaria</name>
    <name type="common">Soap bark tree</name>
    <dbReference type="NCBI Taxonomy" id="32244"/>
    <lineage>
        <taxon>Eukaryota</taxon>
        <taxon>Viridiplantae</taxon>
        <taxon>Streptophyta</taxon>
        <taxon>Embryophyta</taxon>
        <taxon>Tracheophyta</taxon>
        <taxon>Spermatophyta</taxon>
        <taxon>Magnoliopsida</taxon>
        <taxon>eudicotyledons</taxon>
        <taxon>Gunneridae</taxon>
        <taxon>Pentapetalae</taxon>
        <taxon>rosids</taxon>
        <taxon>fabids</taxon>
        <taxon>Fabales</taxon>
        <taxon>Quillajaceae</taxon>
        <taxon>Quillaja</taxon>
    </lineage>
</organism>
<dbReference type="Gene3D" id="3.10.310.30">
    <property type="match status" value="1"/>
</dbReference>
<accession>A0AAD7KVY2</accession>
<evidence type="ECO:0000313" key="2">
    <source>
        <dbReference type="Proteomes" id="UP001163823"/>
    </source>
</evidence>
<protein>
    <submittedName>
        <fullName evidence="1">Heat shock protein</fullName>
    </submittedName>
</protein>
<name>A0AAD7KVY2_QUISA</name>
<keyword evidence="1" id="KW-0346">Stress response</keyword>
<dbReference type="AlphaFoldDB" id="A0AAD7KVY2"/>
<dbReference type="PANTHER" id="PTHR46922:SF3">
    <property type="entry name" value="HEAT SHOCK PROTEIN"/>
    <property type="match status" value="1"/>
</dbReference>
<evidence type="ECO:0000313" key="1">
    <source>
        <dbReference type="EMBL" id="KAJ7946806.1"/>
    </source>
</evidence>
<keyword evidence="2" id="KW-1185">Reference proteome</keyword>
<dbReference type="Proteomes" id="UP001163823">
    <property type="component" value="Chromosome 13"/>
</dbReference>
<comment type="caution">
    <text evidence="1">The sequence shown here is derived from an EMBL/GenBank/DDBJ whole genome shotgun (WGS) entry which is preliminary data.</text>
</comment>
<proteinExistence type="predicted"/>
<sequence length="192" mass="21479">MVASMVDSKEKHRVELILKYIEDGDLRRWSMPDIRAFNIGLSECRSICNCITNPYMYEQLLELTYEDLVAKGNSYLSSCQNAATELLDKVFKVRFGRGFYGECLGVRADGNSNFSYEIGQFLSSKSAAAGLRSIGAVIFMQQNNLKMCLRSMDGDTDTSEVAKTYGGGGSRSSSSFIIRMDEYEQWLSVNPS</sequence>
<dbReference type="EMBL" id="JARAOO010000013">
    <property type="protein sequence ID" value="KAJ7946806.1"/>
    <property type="molecule type" value="Genomic_DNA"/>
</dbReference>
<reference evidence="1" key="1">
    <citation type="journal article" date="2023" name="Science">
        <title>Elucidation of the pathway for biosynthesis of saponin adjuvants from the soapbark tree.</title>
        <authorList>
            <person name="Reed J."/>
            <person name="Orme A."/>
            <person name="El-Demerdash A."/>
            <person name="Owen C."/>
            <person name="Martin L.B.B."/>
            <person name="Misra R.C."/>
            <person name="Kikuchi S."/>
            <person name="Rejzek M."/>
            <person name="Martin A.C."/>
            <person name="Harkess A."/>
            <person name="Leebens-Mack J."/>
            <person name="Louveau T."/>
            <person name="Stephenson M.J."/>
            <person name="Osbourn A."/>
        </authorList>
    </citation>
    <scope>NUCLEOTIDE SEQUENCE</scope>
    <source>
        <strain evidence="1">S10</strain>
    </source>
</reference>
<gene>
    <name evidence="1" type="ORF">O6P43_031687</name>
</gene>